<comment type="similarity">
    <text evidence="1">Belongs to the fasciclin-like AGP family.</text>
</comment>
<dbReference type="InterPro" id="IPR036378">
    <property type="entry name" value="FAS1_dom_sf"/>
</dbReference>
<sequence>MDIFYRKHRFLNILSISLPLFCFLLSWGATISTSTSPTPNIPLPPLSSPIDILRHKGYTLFASTIHSALSTSNFNLSGTILAPPDSAFSFSTAKFSPTNLRAPPRPSTSLLLFHTLKPPPLSWLGLSSSSANIAVPTVNNNLCLFITKTHTGEISISTSSSKKWPISKVKVRQHDIYVDDRLTIHGIDGVLDPTTADKCPTSHQSPPAHIESEEGAYSAFLDHAIRVLKKRGYVIAATALAFKRTELLTLTSLTVFAPSDKSLFFNRWDGFRYDFLGHVIPQQRLRFDRLSSKTAAYETLAPNKRVNVEAVNGSVRVDGVPVDATEIYHNRWIVVFAIPTSLDDVVSIDPI</sequence>
<feature type="domain" description="FAS1" evidence="2">
    <location>
        <begin position="79"/>
        <end position="194"/>
    </location>
</feature>
<gene>
    <name evidence="3" type="ORF">LIER_37862</name>
</gene>
<dbReference type="InterPro" id="IPR000782">
    <property type="entry name" value="FAS1_domain"/>
</dbReference>
<keyword evidence="4" id="KW-1185">Reference proteome</keyword>
<dbReference type="PANTHER" id="PTHR33985">
    <property type="entry name" value="OS02G0491300 PROTEIN-RELATED"/>
    <property type="match status" value="1"/>
</dbReference>
<evidence type="ECO:0000313" key="3">
    <source>
        <dbReference type="EMBL" id="GAA0154354.1"/>
    </source>
</evidence>
<dbReference type="Gene3D" id="2.30.180.10">
    <property type="entry name" value="FAS1 domain"/>
    <property type="match status" value="1"/>
</dbReference>
<protein>
    <recommendedName>
        <fullName evidence="2">FAS1 domain-containing protein</fullName>
    </recommendedName>
</protein>
<proteinExistence type="inferred from homology"/>
<dbReference type="Proteomes" id="UP001454036">
    <property type="component" value="Unassembled WGS sequence"/>
</dbReference>
<evidence type="ECO:0000256" key="1">
    <source>
        <dbReference type="ARBA" id="ARBA00007843"/>
    </source>
</evidence>
<accession>A0AAV3PRF2</accession>
<organism evidence="3 4">
    <name type="scientific">Lithospermum erythrorhizon</name>
    <name type="common">Purple gromwell</name>
    <name type="synonym">Lithospermum officinale var. erythrorhizon</name>
    <dbReference type="NCBI Taxonomy" id="34254"/>
    <lineage>
        <taxon>Eukaryota</taxon>
        <taxon>Viridiplantae</taxon>
        <taxon>Streptophyta</taxon>
        <taxon>Embryophyta</taxon>
        <taxon>Tracheophyta</taxon>
        <taxon>Spermatophyta</taxon>
        <taxon>Magnoliopsida</taxon>
        <taxon>eudicotyledons</taxon>
        <taxon>Gunneridae</taxon>
        <taxon>Pentapetalae</taxon>
        <taxon>asterids</taxon>
        <taxon>lamiids</taxon>
        <taxon>Boraginales</taxon>
        <taxon>Boraginaceae</taxon>
        <taxon>Boraginoideae</taxon>
        <taxon>Lithospermeae</taxon>
        <taxon>Lithospermum</taxon>
    </lineage>
</organism>
<dbReference type="SMART" id="SM00554">
    <property type="entry name" value="FAS1"/>
    <property type="match status" value="2"/>
</dbReference>
<name>A0AAV3PRF2_LITER</name>
<dbReference type="PANTHER" id="PTHR33985:SF20">
    <property type="entry name" value="FAS1 DOMAIN-CONTAINING PROTEIN"/>
    <property type="match status" value="1"/>
</dbReference>
<dbReference type="AlphaFoldDB" id="A0AAV3PRF2"/>
<dbReference type="SUPFAM" id="SSF82153">
    <property type="entry name" value="FAS1 domain"/>
    <property type="match status" value="2"/>
</dbReference>
<comment type="caution">
    <text evidence="3">The sequence shown here is derived from an EMBL/GenBank/DDBJ whole genome shotgun (WGS) entry which is preliminary data.</text>
</comment>
<feature type="domain" description="FAS1" evidence="2">
    <location>
        <begin position="254"/>
        <end position="345"/>
    </location>
</feature>
<dbReference type="Pfam" id="PF02469">
    <property type="entry name" value="Fasciclin"/>
    <property type="match status" value="1"/>
</dbReference>
<evidence type="ECO:0000313" key="4">
    <source>
        <dbReference type="Proteomes" id="UP001454036"/>
    </source>
</evidence>
<dbReference type="EMBL" id="BAABME010018590">
    <property type="protein sequence ID" value="GAA0154354.1"/>
    <property type="molecule type" value="Genomic_DNA"/>
</dbReference>
<dbReference type="InterPro" id="IPR052806">
    <property type="entry name" value="Fasciclin-like_AGP"/>
</dbReference>
<reference evidence="3 4" key="1">
    <citation type="submission" date="2024-01" db="EMBL/GenBank/DDBJ databases">
        <title>The complete chloroplast genome sequence of Lithospermum erythrorhizon: insights into the phylogenetic relationship among Boraginaceae species and the maternal lineages of purple gromwells.</title>
        <authorList>
            <person name="Okada T."/>
            <person name="Watanabe K."/>
        </authorList>
    </citation>
    <scope>NUCLEOTIDE SEQUENCE [LARGE SCALE GENOMIC DNA]</scope>
</reference>
<evidence type="ECO:0000259" key="2">
    <source>
        <dbReference type="SMART" id="SM00554"/>
    </source>
</evidence>